<evidence type="ECO:0000313" key="1">
    <source>
        <dbReference type="EMBL" id="KAK4022512.1"/>
    </source>
</evidence>
<organism evidence="1 2">
    <name type="scientific">Daphnia magna</name>
    <dbReference type="NCBI Taxonomy" id="35525"/>
    <lineage>
        <taxon>Eukaryota</taxon>
        <taxon>Metazoa</taxon>
        <taxon>Ecdysozoa</taxon>
        <taxon>Arthropoda</taxon>
        <taxon>Crustacea</taxon>
        <taxon>Branchiopoda</taxon>
        <taxon>Diplostraca</taxon>
        <taxon>Cladocera</taxon>
        <taxon>Anomopoda</taxon>
        <taxon>Daphniidae</taxon>
        <taxon>Daphnia</taxon>
    </lineage>
</organism>
<dbReference type="EMBL" id="JAOYFB010000037">
    <property type="protein sequence ID" value="KAK4022512.1"/>
    <property type="molecule type" value="Genomic_DNA"/>
</dbReference>
<protein>
    <submittedName>
        <fullName evidence="1">Uncharacterized protein</fullName>
    </submittedName>
</protein>
<reference evidence="1 2" key="1">
    <citation type="journal article" date="2023" name="Nucleic Acids Res.">
        <title>The hologenome of Daphnia magna reveals possible DNA methylation and microbiome-mediated evolution of the host genome.</title>
        <authorList>
            <person name="Chaturvedi A."/>
            <person name="Li X."/>
            <person name="Dhandapani V."/>
            <person name="Marshall H."/>
            <person name="Kissane S."/>
            <person name="Cuenca-Cambronero M."/>
            <person name="Asole G."/>
            <person name="Calvet F."/>
            <person name="Ruiz-Romero M."/>
            <person name="Marangio P."/>
            <person name="Guigo R."/>
            <person name="Rago D."/>
            <person name="Mirbahai L."/>
            <person name="Eastwood N."/>
            <person name="Colbourne J.K."/>
            <person name="Zhou J."/>
            <person name="Mallon E."/>
            <person name="Orsini L."/>
        </authorList>
    </citation>
    <scope>NUCLEOTIDE SEQUENCE [LARGE SCALE GENOMIC DNA]</scope>
    <source>
        <strain evidence="1">LRV0_1</strain>
    </source>
</reference>
<dbReference type="Proteomes" id="UP001234178">
    <property type="component" value="Unassembled WGS sequence"/>
</dbReference>
<gene>
    <name evidence="1" type="ORF">OUZ56_007977</name>
</gene>
<sequence length="134" mass="15594">MMMNRIRWSRTHDRGAVSCFQCQTLKLRQAVGLALLSTQSFPSKTEDGNCSEYLRLHQRLLMTSFLLVIIPVKKEKKLRENTPFLVIEAASNYTFQQMMKTGDSFHTLDQQQPPPFTRFFLDVLDLVIWPGKIK</sequence>
<keyword evidence="2" id="KW-1185">Reference proteome</keyword>
<name>A0ABR0ABK4_9CRUS</name>
<proteinExistence type="predicted"/>
<evidence type="ECO:0000313" key="2">
    <source>
        <dbReference type="Proteomes" id="UP001234178"/>
    </source>
</evidence>
<comment type="caution">
    <text evidence="1">The sequence shown here is derived from an EMBL/GenBank/DDBJ whole genome shotgun (WGS) entry which is preliminary data.</text>
</comment>
<accession>A0ABR0ABK4</accession>